<evidence type="ECO:0000256" key="1">
    <source>
        <dbReference type="SAM" id="MobiDB-lite"/>
    </source>
</evidence>
<keyword evidence="3" id="KW-1185">Reference proteome</keyword>
<feature type="compositionally biased region" description="Basic and acidic residues" evidence="1">
    <location>
        <begin position="18"/>
        <end position="29"/>
    </location>
</feature>
<organism evidence="2 3">
    <name type="scientific">Ornithinimicrobium faecis</name>
    <dbReference type="NCBI Taxonomy" id="2934158"/>
    <lineage>
        <taxon>Bacteria</taxon>
        <taxon>Bacillati</taxon>
        <taxon>Actinomycetota</taxon>
        <taxon>Actinomycetes</taxon>
        <taxon>Micrococcales</taxon>
        <taxon>Ornithinimicrobiaceae</taxon>
        <taxon>Ornithinimicrobium</taxon>
    </lineage>
</organism>
<dbReference type="EMBL" id="CP099489">
    <property type="protein sequence ID" value="USQ80101.1"/>
    <property type="molecule type" value="Genomic_DNA"/>
</dbReference>
<gene>
    <name evidence="2" type="ORF">NF556_00090</name>
</gene>
<sequence>MDEDPWLARIQRAVDAVHGWEDRTQRPESPDPGSALAGDDQLNPQHPASLVAWSSIGTAVDHLGLAADSLEREGGARLRPTAFYTVCRSALVAASQAVWVMTGNRQARLQRVRWCEAEEHLGRSQLLRDYLNESAFQADVSPEFHREVGDLRDRSVERRKRVLAEINGKSFTVTGMLQDVAAIVAADDPWLARAYAFEWRMSSGGAHARLWPQELRPGHKLPVLGTSTTLRYTTGSTETYGQSLGAATLVTSEAFRLWDERRVSSATTDSD</sequence>
<dbReference type="Proteomes" id="UP001056455">
    <property type="component" value="Chromosome"/>
</dbReference>
<proteinExistence type="predicted"/>
<reference evidence="2" key="1">
    <citation type="submission" date="2022-06" db="EMBL/GenBank/DDBJ databases">
        <title>Ornithinimicrobium HY1793.</title>
        <authorList>
            <person name="Huang Y."/>
        </authorList>
    </citation>
    <scope>NUCLEOTIDE SEQUENCE</scope>
    <source>
        <strain evidence="2">HY1793</strain>
    </source>
</reference>
<protein>
    <recommendedName>
        <fullName evidence="4">Mycothiol-dependent maleylpyruvate isomerase metal-binding domain-containing protein</fullName>
    </recommendedName>
</protein>
<evidence type="ECO:0000313" key="2">
    <source>
        <dbReference type="EMBL" id="USQ80101.1"/>
    </source>
</evidence>
<accession>A0ABY4YTK9</accession>
<feature type="region of interest" description="Disordered" evidence="1">
    <location>
        <begin position="18"/>
        <end position="42"/>
    </location>
</feature>
<evidence type="ECO:0000313" key="3">
    <source>
        <dbReference type="Proteomes" id="UP001056455"/>
    </source>
</evidence>
<name>A0ABY4YTK9_9MICO</name>
<dbReference type="RefSeq" id="WP_252593452.1">
    <property type="nucleotide sequence ID" value="NZ_CP099489.1"/>
</dbReference>
<evidence type="ECO:0008006" key="4">
    <source>
        <dbReference type="Google" id="ProtNLM"/>
    </source>
</evidence>